<evidence type="ECO:0000256" key="7">
    <source>
        <dbReference type="RuleBase" id="RU364072"/>
    </source>
</evidence>
<dbReference type="PROSITE" id="PS50968">
    <property type="entry name" value="BIOTINYL_LIPOYL"/>
    <property type="match status" value="1"/>
</dbReference>
<evidence type="ECO:0000256" key="8">
    <source>
        <dbReference type="SAM" id="MobiDB-lite"/>
    </source>
</evidence>
<keyword evidence="7" id="KW-0934">Plastid</keyword>
<reference evidence="10" key="1">
    <citation type="journal article" date="2020" name="Plant Biotechnol. J.">
        <title>The pomegranate (Punica granatum L.) draft genome dissects genetic divergence between soft- and hard-seeded cultivars.</title>
        <authorList>
            <person name="Luo X."/>
            <person name="Li H."/>
            <person name="Wu Z."/>
            <person name="Yao W."/>
            <person name="Zhao P."/>
            <person name="Cao D."/>
            <person name="Yu H."/>
            <person name="Li K."/>
            <person name="Poudel K."/>
            <person name="Zhao D."/>
            <person name="Zhang F."/>
            <person name="Xia X."/>
            <person name="Chen L."/>
            <person name="Wang Q."/>
            <person name="Jing D."/>
            <person name="Cao S."/>
        </authorList>
    </citation>
    <scope>NUCLEOTIDE SEQUENCE [LARGE SCALE GENOMIC DNA]</scope>
    <source>
        <strain evidence="10">cv. Tunisia</strain>
    </source>
</reference>
<evidence type="ECO:0000256" key="5">
    <source>
        <dbReference type="ARBA" id="ARBA00023160"/>
    </source>
</evidence>
<keyword evidence="5 7" id="KW-0275">Fatty acid biosynthesis</keyword>
<dbReference type="CDD" id="cd06850">
    <property type="entry name" value="biotinyl_domain"/>
    <property type="match status" value="1"/>
</dbReference>
<dbReference type="FunFam" id="2.40.50.100:FF:000003">
    <property type="entry name" value="Acetyl-CoA carboxylase biotin carboxyl carrier protein"/>
    <property type="match status" value="1"/>
</dbReference>
<keyword evidence="6 7" id="KW-0092">Biotin</keyword>
<dbReference type="PANTHER" id="PTHR43416:SF38">
    <property type="entry name" value="BIOTIN CARBOXYL CARRIER PROTEIN OF ACETYL-COA CARBOXYLASE 1, CHLOROPLASTIC"/>
    <property type="match status" value="1"/>
</dbReference>
<dbReference type="PROSITE" id="PS00188">
    <property type="entry name" value="BIOTIN"/>
    <property type="match status" value="1"/>
</dbReference>
<dbReference type="GO" id="GO:0003989">
    <property type="term" value="F:acetyl-CoA carboxylase activity"/>
    <property type="evidence" value="ECO:0007669"/>
    <property type="project" value="InterPro"/>
</dbReference>
<dbReference type="GO" id="GO:0009317">
    <property type="term" value="C:acetyl-CoA carboxylase complex"/>
    <property type="evidence" value="ECO:0007669"/>
    <property type="project" value="InterPro"/>
</dbReference>
<dbReference type="OrthoDB" id="196847at2759"/>
<dbReference type="InterPro" id="IPR001249">
    <property type="entry name" value="AcCoA_biotinCC"/>
</dbReference>
<dbReference type="NCBIfam" id="TIGR00531">
    <property type="entry name" value="BCCP"/>
    <property type="match status" value="1"/>
</dbReference>
<dbReference type="GO" id="GO:0009507">
    <property type="term" value="C:chloroplast"/>
    <property type="evidence" value="ECO:0007669"/>
    <property type="project" value="UniProtKB-SubCell"/>
</dbReference>
<feature type="compositionally biased region" description="Low complexity" evidence="8">
    <location>
        <begin position="1"/>
        <end position="17"/>
    </location>
</feature>
<evidence type="ECO:0000259" key="9">
    <source>
        <dbReference type="PROSITE" id="PS50968"/>
    </source>
</evidence>
<comment type="pathway">
    <text evidence="1 7">Lipid metabolism; fatty acid biosynthesis.</text>
</comment>
<dbReference type="InterPro" id="IPR000089">
    <property type="entry name" value="Biotin_lipoyl"/>
</dbReference>
<dbReference type="GeneID" id="116211574"/>
<accession>A0A6P8E981</accession>
<dbReference type="Proteomes" id="UP000515151">
    <property type="component" value="Chromosome 6"/>
</dbReference>
<organism evidence="10 11">
    <name type="scientific">Punica granatum</name>
    <name type="common">Pomegranate</name>
    <dbReference type="NCBI Taxonomy" id="22663"/>
    <lineage>
        <taxon>Eukaryota</taxon>
        <taxon>Viridiplantae</taxon>
        <taxon>Streptophyta</taxon>
        <taxon>Embryophyta</taxon>
        <taxon>Tracheophyta</taxon>
        <taxon>Spermatophyta</taxon>
        <taxon>Magnoliopsida</taxon>
        <taxon>eudicotyledons</taxon>
        <taxon>Gunneridae</taxon>
        <taxon>Pentapetalae</taxon>
        <taxon>rosids</taxon>
        <taxon>malvids</taxon>
        <taxon>Myrtales</taxon>
        <taxon>Lythraceae</taxon>
        <taxon>Punica</taxon>
    </lineage>
</organism>
<dbReference type="PANTHER" id="PTHR43416">
    <property type="entry name" value="DIHYDROLIPOYLLYSINE-RESIDUE SUCCINYLTRANSFERASE COMPONENT OF 2-OXOGLUTARATE DEHYDROGENASE COMPLEX, MITOCHONDRIAL-RELATED"/>
    <property type="match status" value="1"/>
</dbReference>
<evidence type="ECO:0000256" key="6">
    <source>
        <dbReference type="ARBA" id="ARBA00023267"/>
    </source>
</evidence>
<dbReference type="PRINTS" id="PR01071">
    <property type="entry name" value="ACOABIOTINCC"/>
</dbReference>
<feature type="region of interest" description="Disordered" evidence="8">
    <location>
        <begin position="1"/>
        <end position="31"/>
    </location>
</feature>
<keyword evidence="7" id="KW-0150">Chloroplast</keyword>
<gene>
    <name evidence="11" type="primary">LOC116211574</name>
</gene>
<feature type="compositionally biased region" description="Pro residues" evidence="8">
    <location>
        <begin position="173"/>
        <end position="195"/>
    </location>
</feature>
<comment type="subcellular location">
    <subcellularLocation>
        <location evidence="7">Plastid</location>
        <location evidence="7">Chloroplast</location>
    </subcellularLocation>
</comment>
<dbReference type="Pfam" id="PF00364">
    <property type="entry name" value="Biotin_lipoyl"/>
    <property type="match status" value="1"/>
</dbReference>
<evidence type="ECO:0000313" key="10">
    <source>
        <dbReference type="Proteomes" id="UP000515151"/>
    </source>
</evidence>
<evidence type="ECO:0000256" key="1">
    <source>
        <dbReference type="ARBA" id="ARBA00005194"/>
    </source>
</evidence>
<evidence type="ECO:0000256" key="4">
    <source>
        <dbReference type="ARBA" id="ARBA00023098"/>
    </source>
</evidence>
<protein>
    <recommendedName>
        <fullName evidence="7">Biotin carboxyl carrier protein of acetyl-CoA carboxylase</fullName>
    </recommendedName>
</protein>
<reference evidence="11" key="2">
    <citation type="submission" date="2025-08" db="UniProtKB">
        <authorList>
            <consortium name="RefSeq"/>
        </authorList>
    </citation>
    <scope>IDENTIFICATION</scope>
    <source>
        <tissue evidence="11">Leaf</tissue>
    </source>
</reference>
<keyword evidence="2 7" id="KW-0444">Lipid biosynthesis</keyword>
<comment type="function">
    <text evidence="7">This protein is a component of the acetyl coenzyme A carboxylase complex; first, biotin carboxylase catalyzes the carboxylation of the carrier protein and then the transcarboxylase transfers the carboxyl group to form malonyl-CoA.</text>
</comment>
<dbReference type="GO" id="GO:0006633">
    <property type="term" value="P:fatty acid biosynthetic process"/>
    <property type="evidence" value="ECO:0007669"/>
    <property type="project" value="UniProtKB-UniPathway"/>
</dbReference>
<dbReference type="SUPFAM" id="SSF51230">
    <property type="entry name" value="Single hybrid motif"/>
    <property type="match status" value="1"/>
</dbReference>
<evidence type="ECO:0000313" key="11">
    <source>
        <dbReference type="RefSeq" id="XP_031401881.1"/>
    </source>
</evidence>
<dbReference type="InterPro" id="IPR011053">
    <property type="entry name" value="Single_hybrid_motif"/>
</dbReference>
<evidence type="ECO:0000256" key="2">
    <source>
        <dbReference type="ARBA" id="ARBA00022516"/>
    </source>
</evidence>
<dbReference type="InterPro" id="IPR050537">
    <property type="entry name" value="2-oxoacid_dehydrogenase"/>
</dbReference>
<proteinExistence type="predicted"/>
<keyword evidence="3 7" id="KW-0276">Fatty acid metabolism</keyword>
<feature type="compositionally biased region" description="Polar residues" evidence="8">
    <location>
        <begin position="18"/>
        <end position="27"/>
    </location>
</feature>
<feature type="region of interest" description="Disordered" evidence="8">
    <location>
        <begin position="167"/>
        <end position="204"/>
    </location>
</feature>
<dbReference type="RefSeq" id="XP_031401881.1">
    <property type="nucleotide sequence ID" value="XM_031546021.1"/>
</dbReference>
<feature type="domain" description="Lipoyl-binding" evidence="9">
    <location>
        <begin position="199"/>
        <end position="280"/>
    </location>
</feature>
<dbReference type="Gene3D" id="2.40.50.100">
    <property type="match status" value="1"/>
</dbReference>
<sequence length="281" mass="29459">MASSLSTTASTLPKATTNPPLTSRSPSSPAPFRLCSYKPKLGFPAKGLRHNWNRSIFVKTQSKEPSVAFKVAFDGSSNAAAISALKSGVAPSDSKDTQPSGATLATEESISEFISQVSNLVKLVDSKDIVELQLKQLDCELLIRKKEALPQPPSLPPPMMIHSPASALASAAPPMPAPAPVSAPPSAPSPSPSPPAAKSAESSLPPLKCPMAGTFYRSPGPSEQPFVKKGDKVQKGQVVCIIEAMKLMNEIEADQSGTIVDVLVEDGKPVSVDTPLFIIKP</sequence>
<dbReference type="UniPathway" id="UPA00094"/>
<dbReference type="InterPro" id="IPR001882">
    <property type="entry name" value="Biotin_BS"/>
</dbReference>
<name>A0A6P8E981_PUNGR</name>
<evidence type="ECO:0000256" key="3">
    <source>
        <dbReference type="ARBA" id="ARBA00022832"/>
    </source>
</evidence>
<dbReference type="AlphaFoldDB" id="A0A6P8E981"/>
<keyword evidence="10" id="KW-1185">Reference proteome</keyword>
<keyword evidence="4 7" id="KW-0443">Lipid metabolism</keyword>